<keyword evidence="12 19" id="KW-0560">Oxidoreductase</keyword>
<keyword evidence="11" id="KW-0249">Electron transport</keyword>
<accession>A0A7W4WEQ3</accession>
<evidence type="ECO:0000256" key="14">
    <source>
        <dbReference type="ARBA" id="ARBA00023014"/>
    </source>
</evidence>
<keyword evidence="13" id="KW-0408">Iron</keyword>
<dbReference type="SUPFAM" id="SSF50692">
    <property type="entry name" value="ADC-like"/>
    <property type="match status" value="1"/>
</dbReference>
<dbReference type="GO" id="GO:0045333">
    <property type="term" value="P:cellular respiration"/>
    <property type="evidence" value="ECO:0007669"/>
    <property type="project" value="UniProtKB-ARBA"/>
</dbReference>
<sequence length="1259" mass="142380">MSHFLDRLKYFKKRKEPFADGHGEKTWDDRSWEDGYRRRWQFDKIVRSTHGVNCTGSCSWKIYVKDGLVTWETQQTDYPRTRPDLPNHEPRGCPRGASYSWYMYSANRLKYPKIRKRLVQLWRQARLQHVDPVDAWASIVEDPEKARSYKECRGMGGFVRIEWNEVNELIAASNVYTTKTYGPDRVTGFSPIPAMSMVSYAAGARYLSLIGGNCLSFYDWYCDLPPASPQVWGEQTDVPESADWYNSNYLIVWGSNVPQTRTPDAHFLSEVRYKGAKTCVITSDYSECSKFGDTWLAPRQGTDAALAMAFGHVILKEFHVDKPSAYFTEYVRTYTDMPMLVMLEEKDGRLVQGRFLRASDLADNLGQDNNPEWKTIAVNDDGRLVSPNGSVGYRWGEPSAKEGRGKWNLEQRDGVDGSELKLKLSLRDCADEVVKVAFPYFGGQAHEYDYFQHTNHSEVIDYKVPVKKITSADGNTIVVASVYDLTLANYGVEHGLDDPNCAHSYGEDKPYTPAWQEAITGVRPEDVIRVAREFATTADKTRGRSMVIVGAALNHWYHMDMNYRGLINMLMLCGCVGQSGGGWAHYVGQEKLRPQTGWTPLAFALDWQRPPRHMNGTSFFYNHSSQWRYEKLEMSEVISPLADREKWSGSIIDFNSRAERMGWLPSAPQLGTNPLRLASEAAAAGMNLKDYVVQQLESGELKFANQDPDNPRNFPRNLFIWRSNLLGSSGKGHEYMLRHLLGTRHGLMGVDLGESGGKKPEDVAWHDTPSEGKVDLLVTLDFRMSTTCLYSDIVLPTATWYEKDDMNTSDMHPFIHPLTRAVDPAWQARSDWEIFKGIAKKFSELTEGHLGVETDLVTLPIHHDTPAEIAQPFGVKAWWKGECDLVPGVTAPSMIPVERDYPNTYNRFTSIGPLLEKLGNGGKGISWNTDKEVDFLKKLNRTYSEDSARDGRAKIESAIDAAEMILSLAPETNGQVAVKAWAALGEITGRDHTHLARPKEEEKIRFNDIVAQPRKIISSPTWSGLEDEHVSYNAGYTNVHEYIPWRTITGRQQFYQDHEWMRDFGETLCVYKPPVNLKTVEPVLNRKSNGNKEILLNWITPHQKWGIHSTYSDNLLMLTLSRGGPIVWMSERDAKLAGVEDNDWIEIFNVNGAIAARAVVSQRVPEGMAMMYHAQERIVNTPGAETTGTRGGIHNSVTRAVMKPTHMIGGYAQQSYGFNYYGTVGCNRDEFVIVRKMNKVDWLDGEDAKVTEVAGGASE</sequence>
<evidence type="ECO:0000256" key="4">
    <source>
        <dbReference type="ARBA" id="ARBA00010312"/>
    </source>
</evidence>
<dbReference type="GO" id="GO:0005886">
    <property type="term" value="C:plasma membrane"/>
    <property type="evidence" value="ECO:0007669"/>
    <property type="project" value="UniProtKB-SubCell"/>
</dbReference>
<dbReference type="GO" id="GO:0160182">
    <property type="term" value="F:nitrate reductase (quinone) activity"/>
    <property type="evidence" value="ECO:0007669"/>
    <property type="project" value="UniProtKB-EC"/>
</dbReference>
<comment type="similarity">
    <text evidence="4">Belongs to the prokaryotic molybdopterin-containing oxidoreductase family.</text>
</comment>
<evidence type="ECO:0000256" key="16">
    <source>
        <dbReference type="ARBA" id="ARBA00023136"/>
    </source>
</evidence>
<evidence type="ECO:0000256" key="1">
    <source>
        <dbReference type="ARBA" id="ARBA00001942"/>
    </source>
</evidence>
<dbReference type="RefSeq" id="WP_183461639.1">
    <property type="nucleotide sequence ID" value="NZ_JACHWZ010000015.1"/>
</dbReference>
<dbReference type="Pfam" id="PF01568">
    <property type="entry name" value="Molydop_binding"/>
    <property type="match status" value="1"/>
</dbReference>
<organism evidence="19 20">
    <name type="scientific">Microbulbifer rhizosphaerae</name>
    <dbReference type="NCBI Taxonomy" id="1562603"/>
    <lineage>
        <taxon>Bacteria</taxon>
        <taxon>Pseudomonadati</taxon>
        <taxon>Pseudomonadota</taxon>
        <taxon>Gammaproteobacteria</taxon>
        <taxon>Cellvibrionales</taxon>
        <taxon>Microbulbiferaceae</taxon>
        <taxon>Microbulbifer</taxon>
    </lineage>
</organism>
<keyword evidence="14" id="KW-0411">Iron-sulfur</keyword>
<dbReference type="InterPro" id="IPR037943">
    <property type="entry name" value="MopB_CT_Nitrate-R-NarG-like"/>
</dbReference>
<evidence type="ECO:0000313" key="20">
    <source>
        <dbReference type="Proteomes" id="UP000535937"/>
    </source>
</evidence>
<evidence type="ECO:0000256" key="8">
    <source>
        <dbReference type="ARBA" id="ARBA00022485"/>
    </source>
</evidence>
<gene>
    <name evidence="19" type="ORF">FHS09_003222</name>
</gene>
<dbReference type="GO" id="GO:0042128">
    <property type="term" value="P:nitrate assimilation"/>
    <property type="evidence" value="ECO:0007669"/>
    <property type="project" value="UniProtKB-KW"/>
</dbReference>
<dbReference type="InterPro" id="IPR044906">
    <property type="entry name" value="Nitr_red_alph_N_sf"/>
</dbReference>
<proteinExistence type="inferred from homology"/>
<dbReference type="GO" id="GO:0051539">
    <property type="term" value="F:4 iron, 4 sulfur cluster binding"/>
    <property type="evidence" value="ECO:0007669"/>
    <property type="project" value="UniProtKB-KW"/>
</dbReference>
<dbReference type="PANTHER" id="PTHR43105:SF2">
    <property type="entry name" value="RESPIRATORY NITRATE REDUCTASE 2 ALPHA CHAIN"/>
    <property type="match status" value="1"/>
</dbReference>
<dbReference type="FunFam" id="3.40.50.12440:FF:000001">
    <property type="entry name" value="Nitrate reductase subunit alpha"/>
    <property type="match status" value="1"/>
</dbReference>
<keyword evidence="6" id="KW-0813">Transport</keyword>
<dbReference type="PROSITE" id="PS51669">
    <property type="entry name" value="4FE4S_MOW_BIS_MGD"/>
    <property type="match status" value="1"/>
</dbReference>
<dbReference type="CDD" id="cd02776">
    <property type="entry name" value="MopB_CT_Nitrate-R-NarG-like"/>
    <property type="match status" value="1"/>
</dbReference>
<dbReference type="EMBL" id="JACHWZ010000015">
    <property type="protein sequence ID" value="MBB3062377.1"/>
    <property type="molecule type" value="Genomic_DNA"/>
</dbReference>
<evidence type="ECO:0000256" key="15">
    <source>
        <dbReference type="ARBA" id="ARBA00023063"/>
    </source>
</evidence>
<reference evidence="19 20" key="1">
    <citation type="submission" date="2020-08" db="EMBL/GenBank/DDBJ databases">
        <title>Genomic Encyclopedia of Type Strains, Phase III (KMG-III): the genomes of soil and plant-associated and newly described type strains.</title>
        <authorList>
            <person name="Whitman W."/>
        </authorList>
    </citation>
    <scope>NUCLEOTIDE SEQUENCE [LARGE SCALE GENOMIC DNA]</scope>
    <source>
        <strain evidence="19 20">CECT 8799</strain>
    </source>
</reference>
<keyword evidence="7" id="KW-1003">Cell membrane</keyword>
<dbReference type="Proteomes" id="UP000535937">
    <property type="component" value="Unassembled WGS sequence"/>
</dbReference>
<evidence type="ECO:0000256" key="7">
    <source>
        <dbReference type="ARBA" id="ARBA00022475"/>
    </source>
</evidence>
<dbReference type="InterPro" id="IPR006656">
    <property type="entry name" value="Mopterin_OxRdtase"/>
</dbReference>
<comment type="cofactor">
    <cofactor evidence="2">
        <name>[4Fe-4S] cluster</name>
        <dbReference type="ChEBI" id="CHEBI:49883"/>
    </cofactor>
</comment>
<evidence type="ECO:0000256" key="17">
    <source>
        <dbReference type="ARBA" id="ARBA00048294"/>
    </source>
</evidence>
<evidence type="ECO:0000256" key="6">
    <source>
        <dbReference type="ARBA" id="ARBA00022448"/>
    </source>
</evidence>
<comment type="subcellular location">
    <subcellularLocation>
        <location evidence="3">Cell membrane</location>
        <topology evidence="3">Peripheral membrane protein</topology>
    </subcellularLocation>
</comment>
<protein>
    <recommendedName>
        <fullName evidence="5">nitrate reductase (quinone)</fullName>
        <ecNumber evidence="5">1.7.5.1</ecNumber>
    </recommendedName>
</protein>
<dbReference type="InterPro" id="IPR006655">
    <property type="entry name" value="Mopterin_OxRdtase_prok_CS"/>
</dbReference>
<evidence type="ECO:0000256" key="12">
    <source>
        <dbReference type="ARBA" id="ARBA00023002"/>
    </source>
</evidence>
<dbReference type="EC" id="1.7.5.1" evidence="5"/>
<evidence type="ECO:0000313" key="19">
    <source>
        <dbReference type="EMBL" id="MBB3062377.1"/>
    </source>
</evidence>
<comment type="cofactor">
    <cofactor evidence="1">
        <name>Mo-bis(molybdopterin guanine dinucleotide)</name>
        <dbReference type="ChEBI" id="CHEBI:60539"/>
    </cofactor>
</comment>
<dbReference type="InterPro" id="IPR009010">
    <property type="entry name" value="Asp_de-COase-like_dom_sf"/>
</dbReference>
<dbReference type="InterPro" id="IPR006468">
    <property type="entry name" value="NarG"/>
</dbReference>
<comment type="caution">
    <text evidence="19">The sequence shown here is derived from an EMBL/GenBank/DDBJ whole genome shotgun (WGS) entry which is preliminary data.</text>
</comment>
<dbReference type="Gene3D" id="3.40.50.12440">
    <property type="match status" value="1"/>
</dbReference>
<keyword evidence="16" id="KW-0472">Membrane</keyword>
<keyword evidence="9" id="KW-0500">Molybdenum</keyword>
<evidence type="ECO:0000256" key="5">
    <source>
        <dbReference type="ARBA" id="ARBA00012500"/>
    </source>
</evidence>
<dbReference type="PROSITE" id="PS00490">
    <property type="entry name" value="MOLYBDOPTERIN_PROK_2"/>
    <property type="match status" value="1"/>
</dbReference>
<dbReference type="InterPro" id="IPR027467">
    <property type="entry name" value="MopterinOxRdtase_cofactor_BS"/>
</dbReference>
<comment type="catalytic activity">
    <reaction evidence="17">
        <text>nitrate + a quinol = a quinone + nitrite + H2O</text>
        <dbReference type="Rhea" id="RHEA:56144"/>
        <dbReference type="ChEBI" id="CHEBI:15377"/>
        <dbReference type="ChEBI" id="CHEBI:16301"/>
        <dbReference type="ChEBI" id="CHEBI:17632"/>
        <dbReference type="ChEBI" id="CHEBI:24646"/>
        <dbReference type="ChEBI" id="CHEBI:132124"/>
        <dbReference type="EC" id="1.7.5.1"/>
    </reaction>
</comment>
<name>A0A7W4WEQ3_9GAMM</name>
<evidence type="ECO:0000259" key="18">
    <source>
        <dbReference type="PROSITE" id="PS51669"/>
    </source>
</evidence>
<dbReference type="Pfam" id="PF14710">
    <property type="entry name" value="Nitr_red_alph_N"/>
    <property type="match status" value="1"/>
</dbReference>
<dbReference type="PANTHER" id="PTHR43105">
    <property type="entry name" value="RESPIRATORY NITRATE REDUCTASE"/>
    <property type="match status" value="1"/>
</dbReference>
<dbReference type="InterPro" id="IPR028189">
    <property type="entry name" value="Nitr_red_alph_N"/>
</dbReference>
<keyword evidence="8" id="KW-0004">4Fe-4S</keyword>
<feature type="domain" description="4Fe-4S Mo/W bis-MGD-type" evidence="18">
    <location>
        <begin position="43"/>
        <end position="107"/>
    </location>
</feature>
<dbReference type="NCBIfam" id="TIGR01580">
    <property type="entry name" value="narG"/>
    <property type="match status" value="1"/>
</dbReference>
<dbReference type="SUPFAM" id="SSF53706">
    <property type="entry name" value="Formate dehydrogenase/DMSO reductase, domains 1-3"/>
    <property type="match status" value="1"/>
</dbReference>
<evidence type="ECO:0000256" key="13">
    <source>
        <dbReference type="ARBA" id="ARBA00023004"/>
    </source>
</evidence>
<dbReference type="Pfam" id="PF00384">
    <property type="entry name" value="Molybdopterin"/>
    <property type="match status" value="1"/>
</dbReference>
<dbReference type="GO" id="GO:0043546">
    <property type="term" value="F:molybdopterin cofactor binding"/>
    <property type="evidence" value="ECO:0007669"/>
    <property type="project" value="InterPro"/>
</dbReference>
<evidence type="ECO:0000256" key="9">
    <source>
        <dbReference type="ARBA" id="ARBA00022505"/>
    </source>
</evidence>
<evidence type="ECO:0000256" key="2">
    <source>
        <dbReference type="ARBA" id="ARBA00001966"/>
    </source>
</evidence>
<keyword evidence="20" id="KW-1185">Reference proteome</keyword>
<evidence type="ECO:0000256" key="10">
    <source>
        <dbReference type="ARBA" id="ARBA00022723"/>
    </source>
</evidence>
<dbReference type="GO" id="GO:0046872">
    <property type="term" value="F:metal ion binding"/>
    <property type="evidence" value="ECO:0007669"/>
    <property type="project" value="UniProtKB-KW"/>
</dbReference>
<dbReference type="AlphaFoldDB" id="A0A7W4WEQ3"/>
<evidence type="ECO:0000256" key="3">
    <source>
        <dbReference type="ARBA" id="ARBA00004202"/>
    </source>
</evidence>
<dbReference type="Gene3D" id="4.10.1200.10">
    <property type="entry name" value="nitrate reductase tail"/>
    <property type="match status" value="1"/>
</dbReference>
<dbReference type="PROSITE" id="PS00551">
    <property type="entry name" value="MOLYBDOPTERIN_PROK_1"/>
    <property type="match status" value="1"/>
</dbReference>
<keyword evidence="15" id="KW-0534">Nitrate assimilation</keyword>
<dbReference type="GO" id="GO:0009325">
    <property type="term" value="C:nitrate reductase complex"/>
    <property type="evidence" value="ECO:0007669"/>
    <property type="project" value="InterPro"/>
</dbReference>
<dbReference type="InterPro" id="IPR006963">
    <property type="entry name" value="Mopterin_OxRdtase_4Fe-4S_dom"/>
</dbReference>
<dbReference type="InterPro" id="IPR050123">
    <property type="entry name" value="Prok_molybdopt-oxidoreductase"/>
</dbReference>
<dbReference type="CDD" id="cd02750">
    <property type="entry name" value="MopB_Nitrate-R-NarG-like"/>
    <property type="match status" value="1"/>
</dbReference>
<dbReference type="SMART" id="SM00926">
    <property type="entry name" value="Molybdop_Fe4S4"/>
    <property type="match status" value="1"/>
</dbReference>
<dbReference type="InterPro" id="IPR006657">
    <property type="entry name" value="MoPterin_dinucl-bd_dom"/>
</dbReference>
<keyword evidence="10" id="KW-0479">Metal-binding</keyword>
<evidence type="ECO:0000256" key="11">
    <source>
        <dbReference type="ARBA" id="ARBA00022982"/>
    </source>
</evidence>